<dbReference type="Proteomes" id="UP000005627">
    <property type="component" value="Chromosome 1"/>
</dbReference>
<feature type="region of interest" description="Disordered" evidence="6">
    <location>
        <begin position="1"/>
        <end position="22"/>
    </location>
</feature>
<name>G8ZMG2_TORDE</name>
<feature type="domain" description="Pre-mRNA-splicing factor 3" evidence="8">
    <location>
        <begin position="43"/>
        <end position="278"/>
    </location>
</feature>
<keyword evidence="10" id="KW-1185">Reference proteome</keyword>
<dbReference type="GeneID" id="11502893"/>
<dbReference type="FunCoup" id="G8ZMG2">
    <property type="interactions" value="810"/>
</dbReference>
<keyword evidence="4" id="KW-0539">Nucleus</keyword>
<dbReference type="RefSeq" id="XP_003679017.1">
    <property type="nucleotide sequence ID" value="XM_003678969.1"/>
</dbReference>
<dbReference type="KEGG" id="tdl:TDEL_0A04740"/>
<keyword evidence="2" id="KW-0507">mRNA processing</keyword>
<evidence type="ECO:0000259" key="7">
    <source>
        <dbReference type="Pfam" id="PF06544"/>
    </source>
</evidence>
<dbReference type="InterPro" id="IPR027104">
    <property type="entry name" value="Prp3"/>
</dbReference>
<dbReference type="eggNOG" id="KOG2769">
    <property type="taxonomic scope" value="Eukaryota"/>
</dbReference>
<comment type="subcellular location">
    <subcellularLocation>
        <location evidence="1">Nucleus</location>
    </subcellularLocation>
</comment>
<dbReference type="CDD" id="cd24162">
    <property type="entry name" value="Prp3_C"/>
    <property type="match status" value="1"/>
</dbReference>
<proteinExistence type="predicted"/>
<accession>G8ZMG2</accession>
<dbReference type="PANTHER" id="PTHR14212">
    <property type="entry name" value="U4/U6-ASSOCIATED RNA SPLICING FACTOR-RELATED"/>
    <property type="match status" value="1"/>
</dbReference>
<dbReference type="InterPro" id="IPR013881">
    <property type="entry name" value="Pre-mRNA_splic_Prp3_dom"/>
</dbReference>
<organism evidence="9 10">
    <name type="scientific">Torulaspora delbrueckii</name>
    <name type="common">Yeast</name>
    <name type="synonym">Candida colliculosa</name>
    <dbReference type="NCBI Taxonomy" id="4950"/>
    <lineage>
        <taxon>Eukaryota</taxon>
        <taxon>Fungi</taxon>
        <taxon>Dikarya</taxon>
        <taxon>Ascomycota</taxon>
        <taxon>Saccharomycotina</taxon>
        <taxon>Saccharomycetes</taxon>
        <taxon>Saccharomycetales</taxon>
        <taxon>Saccharomycetaceae</taxon>
        <taxon>Torulaspora</taxon>
    </lineage>
</organism>
<dbReference type="InParanoid" id="G8ZMG2"/>
<evidence type="ECO:0000256" key="6">
    <source>
        <dbReference type="SAM" id="MobiDB-lite"/>
    </source>
</evidence>
<dbReference type="PANTHER" id="PTHR14212:SF0">
    <property type="entry name" value="U4_U6 SMALL NUCLEAR RIBONUCLEOPROTEIN PRP3"/>
    <property type="match status" value="1"/>
</dbReference>
<dbReference type="OrthoDB" id="10264544at2759"/>
<dbReference type="AlphaFoldDB" id="G8ZMG2"/>
<feature type="coiled-coil region" evidence="5">
    <location>
        <begin position="74"/>
        <end position="117"/>
    </location>
</feature>
<keyword evidence="5" id="KW-0175">Coiled coil</keyword>
<evidence type="ECO:0000256" key="4">
    <source>
        <dbReference type="ARBA" id="ARBA00023242"/>
    </source>
</evidence>
<evidence type="ECO:0000313" key="10">
    <source>
        <dbReference type="Proteomes" id="UP000005627"/>
    </source>
</evidence>
<dbReference type="InterPro" id="IPR010541">
    <property type="entry name" value="Prp3_C"/>
</dbReference>
<gene>
    <name evidence="9" type="primary">TDEL0A04740</name>
    <name evidence="9" type="ORF">TDEL_0A04740</name>
</gene>
<feature type="domain" description="Small nuclear ribonucleoprotein Prp3 C-terminal" evidence="7">
    <location>
        <begin position="299"/>
        <end position="422"/>
    </location>
</feature>
<dbReference type="GO" id="GO:0046540">
    <property type="term" value="C:U4/U6 x U5 tri-snRNP complex"/>
    <property type="evidence" value="ECO:0007669"/>
    <property type="project" value="EnsemblFungi"/>
</dbReference>
<dbReference type="HOGENOM" id="CLU_015750_2_0_1"/>
<feature type="compositionally biased region" description="Basic and acidic residues" evidence="6">
    <location>
        <begin position="1"/>
        <end position="15"/>
    </location>
</feature>
<protein>
    <submittedName>
        <fullName evidence="9">Uncharacterized protein</fullName>
    </submittedName>
</protein>
<keyword evidence="3" id="KW-0508">mRNA splicing</keyword>
<evidence type="ECO:0000256" key="3">
    <source>
        <dbReference type="ARBA" id="ARBA00023187"/>
    </source>
</evidence>
<dbReference type="STRING" id="1076872.G8ZMG2"/>
<dbReference type="Pfam" id="PF08572">
    <property type="entry name" value="PRP3"/>
    <property type="match status" value="1"/>
</dbReference>
<sequence length="427" mass="50619">MARKVGKESDHDGKQSRGLQTEINPLLLSSNLNLIKEQYRNANPYLSTSTLRSNDKVTKRLERGLKFHEKGEVSSQIERQREEQRLEYERQKEQEILNKIRREKEQAETSAKIARGELPDTKVGEDKYIRRIEDVPEVEWWDKPYLDDQLNVLPKYQGGYEEESESDEEDEVPSIQYVHHPVPIKVHNPKPTTKVYLTKKEQKKIRRNKRKFEREEKETRIKMGLDPKPEPKVKLSNMMSVYENNQNITDPTQWEHTVIEQVEQRKRKHLETNMIRHEEAVKRRKESKKVELSTDNCCKVFRFKSLANPKIRFKLNTNSKQLALRGACLRVGDQGEGMIIVVGSEKSCKFFERLVLERIKWDEPFRDRATDTLIETPNNHAEKVWQGYLECSKFPRWFMKVCRDDLELKNTLRQFDAEHFLTDVSHT</sequence>
<dbReference type="GO" id="GO:0000387">
    <property type="term" value="P:spliceosomal snRNP assembly"/>
    <property type="evidence" value="ECO:0007669"/>
    <property type="project" value="EnsemblFungi"/>
</dbReference>
<dbReference type="EMBL" id="HE616742">
    <property type="protein sequence ID" value="CCE89806.1"/>
    <property type="molecule type" value="Genomic_DNA"/>
</dbReference>
<dbReference type="Pfam" id="PF06544">
    <property type="entry name" value="Prp3_C"/>
    <property type="match status" value="1"/>
</dbReference>
<evidence type="ECO:0000313" key="9">
    <source>
        <dbReference type="EMBL" id="CCE89806.1"/>
    </source>
</evidence>
<evidence type="ECO:0000256" key="2">
    <source>
        <dbReference type="ARBA" id="ARBA00022664"/>
    </source>
</evidence>
<reference evidence="9 10" key="1">
    <citation type="journal article" date="2011" name="Proc. Natl. Acad. Sci. U.S.A.">
        <title>Evolutionary erosion of yeast sex chromosomes by mating-type switching accidents.</title>
        <authorList>
            <person name="Gordon J.L."/>
            <person name="Armisen D."/>
            <person name="Proux-Wera E."/>
            <person name="Oheigeartaigh S.S."/>
            <person name="Byrne K.P."/>
            <person name="Wolfe K.H."/>
        </authorList>
    </citation>
    <scope>NUCLEOTIDE SEQUENCE [LARGE SCALE GENOMIC DNA]</scope>
    <source>
        <strain evidence="10">ATCC 10662 / CBS 1146 / NBRC 0425 / NCYC 2629 / NRRL Y-866</strain>
    </source>
</reference>
<evidence type="ECO:0000259" key="8">
    <source>
        <dbReference type="Pfam" id="PF08572"/>
    </source>
</evidence>
<evidence type="ECO:0000256" key="1">
    <source>
        <dbReference type="ARBA" id="ARBA00004123"/>
    </source>
</evidence>
<evidence type="ECO:0000256" key="5">
    <source>
        <dbReference type="SAM" id="Coils"/>
    </source>
</evidence>